<dbReference type="SUPFAM" id="SSF52058">
    <property type="entry name" value="L domain-like"/>
    <property type="match status" value="1"/>
</dbReference>
<organism evidence="1 2">
    <name type="scientific">Penicillium digitatum (strain PHI26 / CECT 20796)</name>
    <name type="common">Green mold</name>
    <dbReference type="NCBI Taxonomy" id="1170229"/>
    <lineage>
        <taxon>Eukaryota</taxon>
        <taxon>Fungi</taxon>
        <taxon>Dikarya</taxon>
        <taxon>Ascomycota</taxon>
        <taxon>Pezizomycotina</taxon>
        <taxon>Eurotiomycetes</taxon>
        <taxon>Eurotiomycetidae</taxon>
        <taxon>Eurotiales</taxon>
        <taxon>Aspergillaceae</taxon>
        <taxon>Penicillium</taxon>
    </lineage>
</organism>
<dbReference type="EMBL" id="AKCT01000315">
    <property type="protein sequence ID" value="EKV05015.1"/>
    <property type="molecule type" value="Genomic_DNA"/>
</dbReference>
<accession>K9F6N6</accession>
<protein>
    <submittedName>
        <fullName evidence="1">GPI-anchored cell wall protein Pst1, putative</fullName>
    </submittedName>
</protein>
<evidence type="ECO:0000313" key="1">
    <source>
        <dbReference type="EMBL" id="EKV05015.1"/>
    </source>
</evidence>
<reference evidence="2" key="1">
    <citation type="journal article" date="2012" name="BMC Genomics">
        <title>Genome sequence of the necrotrophic fungus Penicillium digitatum, the main postharvest pathogen of citrus.</title>
        <authorList>
            <person name="Marcet-Houben M."/>
            <person name="Ballester A.-R."/>
            <person name="de la Fuente B."/>
            <person name="Harries E."/>
            <person name="Marcos J.F."/>
            <person name="Gonzalez-Candelas L."/>
            <person name="Gabaldon T."/>
        </authorList>
    </citation>
    <scope>NUCLEOTIDE SEQUENCE [LARGE SCALE GENOMIC DNA]</scope>
    <source>
        <strain evidence="2">PHI26 / CECT 20796</strain>
    </source>
</reference>
<dbReference type="InParanoid" id="K9F6N6"/>
<dbReference type="OrthoDB" id="536881at2759"/>
<dbReference type="Proteomes" id="UP000009882">
    <property type="component" value="Unassembled WGS sequence"/>
</dbReference>
<keyword evidence="2" id="KW-1185">Reference proteome</keyword>
<proteinExistence type="predicted"/>
<dbReference type="HOGENOM" id="CLU_154751_0_0_1"/>
<comment type="caution">
    <text evidence="1">The sequence shown here is derived from an EMBL/GenBank/DDBJ whole genome shotgun (WGS) entry which is preliminary data.</text>
</comment>
<dbReference type="STRING" id="1170229.K9F6N6"/>
<gene>
    <name evidence="1" type="ORF">PDIG_85820</name>
</gene>
<dbReference type="AlphaFoldDB" id="K9F6N6"/>
<evidence type="ECO:0000313" key="2">
    <source>
        <dbReference type="Proteomes" id="UP000009882"/>
    </source>
</evidence>
<name>K9F6N6_PEND2</name>
<sequence length="125" mass="13011">MRIASAWQRAFAKSDACRKCIARLSRQLGSSLPIGSTGGTISSQSNADMLSSCDTFDGTFAISSSTSGVITINNVEEIEGALIADGASKLTNPFAPDLIRVWGAITLSNLKPLSIITMGALSQVS</sequence>